<evidence type="ECO:0000256" key="1">
    <source>
        <dbReference type="SAM" id="MobiDB-lite"/>
    </source>
</evidence>
<evidence type="ECO:0000313" key="3">
    <source>
        <dbReference type="Proteomes" id="UP000823862"/>
    </source>
</evidence>
<accession>A0A9D2HUN8</accession>
<name>A0A9D2HUN8_9BACE</name>
<reference evidence="2" key="2">
    <citation type="submission" date="2021-04" db="EMBL/GenBank/DDBJ databases">
        <authorList>
            <person name="Gilroy R."/>
        </authorList>
    </citation>
    <scope>NUCLEOTIDE SEQUENCE</scope>
    <source>
        <strain evidence="2">ChiHjej12B11-9795</strain>
    </source>
</reference>
<gene>
    <name evidence="2" type="ORF">H9950_03695</name>
</gene>
<reference evidence="2" key="1">
    <citation type="journal article" date="2021" name="PeerJ">
        <title>Extensive microbial diversity within the chicken gut microbiome revealed by metagenomics and culture.</title>
        <authorList>
            <person name="Gilroy R."/>
            <person name="Ravi A."/>
            <person name="Getino M."/>
            <person name="Pursley I."/>
            <person name="Horton D.L."/>
            <person name="Alikhan N.F."/>
            <person name="Baker D."/>
            <person name="Gharbi K."/>
            <person name="Hall N."/>
            <person name="Watson M."/>
            <person name="Adriaenssens E.M."/>
            <person name="Foster-Nyarko E."/>
            <person name="Jarju S."/>
            <person name="Secka A."/>
            <person name="Antonio M."/>
            <person name="Oren A."/>
            <person name="Chaudhuri R.R."/>
            <person name="La Ragione R."/>
            <person name="Hildebrand F."/>
            <person name="Pallen M.J."/>
        </authorList>
    </citation>
    <scope>NUCLEOTIDE SEQUENCE</scope>
    <source>
        <strain evidence="2">ChiHjej12B11-9795</strain>
    </source>
</reference>
<comment type="caution">
    <text evidence="2">The sequence shown here is derived from an EMBL/GenBank/DDBJ whole genome shotgun (WGS) entry which is preliminary data.</text>
</comment>
<dbReference type="EMBL" id="DWZI01000020">
    <property type="protein sequence ID" value="HJA85290.1"/>
    <property type="molecule type" value="Genomic_DNA"/>
</dbReference>
<organism evidence="2 3">
    <name type="scientific">Candidatus Bacteroides avicola</name>
    <dbReference type="NCBI Taxonomy" id="2838468"/>
    <lineage>
        <taxon>Bacteria</taxon>
        <taxon>Pseudomonadati</taxon>
        <taxon>Bacteroidota</taxon>
        <taxon>Bacteroidia</taxon>
        <taxon>Bacteroidales</taxon>
        <taxon>Bacteroidaceae</taxon>
        <taxon>Bacteroides</taxon>
    </lineage>
</organism>
<proteinExistence type="predicted"/>
<protein>
    <submittedName>
        <fullName evidence="2">Uncharacterized protein</fullName>
    </submittedName>
</protein>
<sequence length="53" mass="6090">MPKHECSPYRMRRQALRRKQPSDKQSGAKLQAAGSLYIRNSSLIINHMTVYTA</sequence>
<dbReference type="AlphaFoldDB" id="A0A9D2HUN8"/>
<dbReference type="Proteomes" id="UP000823862">
    <property type="component" value="Unassembled WGS sequence"/>
</dbReference>
<feature type="compositionally biased region" description="Basic residues" evidence="1">
    <location>
        <begin position="10"/>
        <end position="19"/>
    </location>
</feature>
<feature type="region of interest" description="Disordered" evidence="1">
    <location>
        <begin position="1"/>
        <end position="30"/>
    </location>
</feature>
<evidence type="ECO:0000313" key="2">
    <source>
        <dbReference type="EMBL" id="HJA85290.1"/>
    </source>
</evidence>